<keyword evidence="9" id="KW-0472">Membrane</keyword>
<dbReference type="SMART" id="SM00388">
    <property type="entry name" value="HisKA"/>
    <property type="match status" value="1"/>
</dbReference>
<dbReference type="Gene3D" id="1.10.287.130">
    <property type="match status" value="1"/>
</dbReference>
<dbReference type="PANTHER" id="PTHR43711:SF26">
    <property type="entry name" value="SENSOR HISTIDINE KINASE RCSC"/>
    <property type="match status" value="1"/>
</dbReference>
<keyword evidence="12" id="KW-1185">Reference proteome</keyword>
<dbReference type="InterPro" id="IPR036097">
    <property type="entry name" value="HisK_dim/P_sf"/>
</dbReference>
<feature type="compositionally biased region" description="Polar residues" evidence="8">
    <location>
        <begin position="1"/>
        <end position="16"/>
    </location>
</feature>
<dbReference type="Pfam" id="PF02518">
    <property type="entry name" value="HATPase_c"/>
    <property type="match status" value="1"/>
</dbReference>
<dbReference type="PROSITE" id="PS50109">
    <property type="entry name" value="HIS_KIN"/>
    <property type="match status" value="1"/>
</dbReference>
<evidence type="ECO:0000313" key="11">
    <source>
        <dbReference type="EMBL" id="SOC04416.1"/>
    </source>
</evidence>
<organism evidence="11 12">
    <name type="scientific">Stappia indica</name>
    <dbReference type="NCBI Taxonomy" id="538381"/>
    <lineage>
        <taxon>Bacteria</taxon>
        <taxon>Pseudomonadati</taxon>
        <taxon>Pseudomonadota</taxon>
        <taxon>Alphaproteobacteria</taxon>
        <taxon>Hyphomicrobiales</taxon>
        <taxon>Stappiaceae</taxon>
        <taxon>Stappia</taxon>
    </lineage>
</organism>
<dbReference type="EC" id="2.7.13.3" evidence="2"/>
<dbReference type="GO" id="GO:0000155">
    <property type="term" value="F:phosphorelay sensor kinase activity"/>
    <property type="evidence" value="ECO:0007669"/>
    <property type="project" value="InterPro"/>
</dbReference>
<keyword evidence="3" id="KW-0597">Phosphoprotein</keyword>
<dbReference type="RefSeq" id="WP_097174712.1">
    <property type="nucleotide sequence ID" value="NZ_OBML01000004.1"/>
</dbReference>
<dbReference type="Proteomes" id="UP000219331">
    <property type="component" value="Unassembled WGS sequence"/>
</dbReference>
<keyword evidence="9" id="KW-0812">Transmembrane</keyword>
<feature type="coiled-coil region" evidence="7">
    <location>
        <begin position="235"/>
        <end position="262"/>
    </location>
</feature>
<feature type="transmembrane region" description="Helical" evidence="9">
    <location>
        <begin position="60"/>
        <end position="80"/>
    </location>
</feature>
<feature type="domain" description="Histidine kinase" evidence="10">
    <location>
        <begin position="269"/>
        <end position="490"/>
    </location>
</feature>
<feature type="transmembrane region" description="Helical" evidence="9">
    <location>
        <begin position="153"/>
        <end position="169"/>
    </location>
</feature>
<evidence type="ECO:0000256" key="2">
    <source>
        <dbReference type="ARBA" id="ARBA00012438"/>
    </source>
</evidence>
<dbReference type="AlphaFoldDB" id="A0A285SA98"/>
<dbReference type="PRINTS" id="PR00344">
    <property type="entry name" value="BCTRLSENSOR"/>
</dbReference>
<dbReference type="InterPro" id="IPR005467">
    <property type="entry name" value="His_kinase_dom"/>
</dbReference>
<evidence type="ECO:0000256" key="9">
    <source>
        <dbReference type="SAM" id="Phobius"/>
    </source>
</evidence>
<dbReference type="SMART" id="SM00387">
    <property type="entry name" value="HATPase_c"/>
    <property type="match status" value="1"/>
</dbReference>
<comment type="catalytic activity">
    <reaction evidence="1">
        <text>ATP + protein L-histidine = ADP + protein N-phospho-L-histidine.</text>
        <dbReference type="EC" id="2.7.13.3"/>
    </reaction>
</comment>
<dbReference type="SUPFAM" id="SSF47384">
    <property type="entry name" value="Homodimeric domain of signal transducing histidine kinase"/>
    <property type="match status" value="1"/>
</dbReference>
<name>A0A285SA98_9HYPH</name>
<dbReference type="Pfam" id="PF00512">
    <property type="entry name" value="HisKA"/>
    <property type="match status" value="1"/>
</dbReference>
<dbReference type="EMBL" id="OBML01000004">
    <property type="protein sequence ID" value="SOC04416.1"/>
    <property type="molecule type" value="Genomic_DNA"/>
</dbReference>
<dbReference type="InterPro" id="IPR004358">
    <property type="entry name" value="Sig_transdc_His_kin-like_C"/>
</dbReference>
<evidence type="ECO:0000313" key="12">
    <source>
        <dbReference type="Proteomes" id="UP000219331"/>
    </source>
</evidence>
<evidence type="ECO:0000256" key="5">
    <source>
        <dbReference type="ARBA" id="ARBA00022777"/>
    </source>
</evidence>
<keyword evidence="6" id="KW-0902">Two-component regulatory system</keyword>
<evidence type="ECO:0000256" key="7">
    <source>
        <dbReference type="SAM" id="Coils"/>
    </source>
</evidence>
<dbReference type="STRING" id="538381.GCA_001696535_00014"/>
<dbReference type="PANTHER" id="PTHR43711">
    <property type="entry name" value="TWO-COMPONENT HISTIDINE KINASE"/>
    <property type="match status" value="1"/>
</dbReference>
<dbReference type="InterPro" id="IPR003594">
    <property type="entry name" value="HATPase_dom"/>
</dbReference>
<evidence type="ECO:0000256" key="8">
    <source>
        <dbReference type="SAM" id="MobiDB-lite"/>
    </source>
</evidence>
<dbReference type="CDD" id="cd00082">
    <property type="entry name" value="HisKA"/>
    <property type="match status" value="1"/>
</dbReference>
<evidence type="ECO:0000256" key="4">
    <source>
        <dbReference type="ARBA" id="ARBA00022679"/>
    </source>
</evidence>
<proteinExistence type="predicted"/>
<sequence length="522" mass="57509">MAAQETTSSEAKTALNSERARRRRDVAKTVRNVRERLSTGDGFTPNFEYELLLTFAKNRLSAALALPLFALIVGSISLLWMRVDVVVGWMVFTIIAHTLLLMACRRFEREAPAEADLPRWRRQMIIGDLLYGLSWAGFFLLQSTAPGHDGSEIFQFATMLIVIAMLTMLSASLPRALLAGTLPITLAIVVSFLNQQTAIHYAMMAMAIGAQGFFLMLGNQLHVSTVTMLAFRAEKDHLISELEQANAISDEARRRAEEANLAKSRFLATMSHELRTPLNAILGFSEVMKNQLLGPMENDTYRDYSADIHNSGQHLLNLINEILDLSRIEAGRYELSEEAVPLAELLDDCKHMMAIRARKKNITITEAYEVDLPKLWVDERAVRQVILNLISNAVKFTPSGGEVHIKAGWTAGGGQYISIRDNGPGIPAEEIPIVMQAFGQGAIAIKSAEEGTGLGLPIVQALVQMHGGKFELNSKLREGTEAIVTFPASRVLEAMPALEEAAGTGIDPRRSAARRMIVRKAS</sequence>
<protein>
    <recommendedName>
        <fullName evidence="2">histidine kinase</fullName>
        <ecNumber evidence="2">2.7.13.3</ecNumber>
    </recommendedName>
</protein>
<dbReference type="InterPro" id="IPR003661">
    <property type="entry name" value="HisK_dim/P_dom"/>
</dbReference>
<dbReference type="CDD" id="cd00075">
    <property type="entry name" value="HATPase"/>
    <property type="match status" value="1"/>
</dbReference>
<keyword evidence="7" id="KW-0175">Coiled coil</keyword>
<dbReference type="Gene3D" id="3.30.565.10">
    <property type="entry name" value="Histidine kinase-like ATPase, C-terminal domain"/>
    <property type="match status" value="1"/>
</dbReference>
<evidence type="ECO:0000259" key="10">
    <source>
        <dbReference type="PROSITE" id="PS50109"/>
    </source>
</evidence>
<feature type="transmembrane region" description="Helical" evidence="9">
    <location>
        <begin position="125"/>
        <end position="141"/>
    </location>
</feature>
<feature type="region of interest" description="Disordered" evidence="8">
    <location>
        <begin position="1"/>
        <end position="23"/>
    </location>
</feature>
<keyword evidence="4" id="KW-0808">Transferase</keyword>
<accession>A0A285SA98</accession>
<evidence type="ECO:0000256" key="3">
    <source>
        <dbReference type="ARBA" id="ARBA00022553"/>
    </source>
</evidence>
<evidence type="ECO:0000256" key="6">
    <source>
        <dbReference type="ARBA" id="ARBA00023012"/>
    </source>
</evidence>
<reference evidence="11 12" key="1">
    <citation type="submission" date="2017-08" db="EMBL/GenBank/DDBJ databases">
        <authorList>
            <person name="de Groot N.N."/>
        </authorList>
    </citation>
    <scope>NUCLEOTIDE SEQUENCE [LARGE SCALE GENOMIC DNA]</scope>
    <source>
        <strain evidence="11 12">USBA 352</strain>
    </source>
</reference>
<dbReference type="OrthoDB" id="7179697at2"/>
<gene>
    <name evidence="11" type="ORF">SAMN05421512_104379</name>
</gene>
<evidence type="ECO:0000256" key="1">
    <source>
        <dbReference type="ARBA" id="ARBA00000085"/>
    </source>
</evidence>
<dbReference type="SUPFAM" id="SSF55874">
    <property type="entry name" value="ATPase domain of HSP90 chaperone/DNA topoisomerase II/histidine kinase"/>
    <property type="match status" value="1"/>
</dbReference>
<dbReference type="InterPro" id="IPR036890">
    <property type="entry name" value="HATPase_C_sf"/>
</dbReference>
<feature type="transmembrane region" description="Helical" evidence="9">
    <location>
        <begin position="86"/>
        <end position="104"/>
    </location>
</feature>
<keyword evidence="9" id="KW-1133">Transmembrane helix</keyword>
<keyword evidence="5 11" id="KW-0418">Kinase</keyword>
<dbReference type="InterPro" id="IPR050736">
    <property type="entry name" value="Sensor_HK_Regulatory"/>
</dbReference>